<keyword evidence="4" id="KW-1185">Reference proteome</keyword>
<reference evidence="3 4" key="1">
    <citation type="submission" date="2024-02" db="EMBL/GenBank/DDBJ databases">
        <authorList>
            <person name="Chen Y."/>
            <person name="Shah S."/>
            <person name="Dougan E. K."/>
            <person name="Thang M."/>
            <person name="Chan C."/>
        </authorList>
    </citation>
    <scope>NUCLEOTIDE SEQUENCE [LARGE SCALE GENOMIC DNA]</scope>
</reference>
<dbReference type="Gene3D" id="3.90.1140.10">
    <property type="entry name" value="Cyclic phosphodiesterase"/>
    <property type="match status" value="1"/>
</dbReference>
<feature type="region of interest" description="Disordered" evidence="1">
    <location>
        <begin position="1"/>
        <end position="64"/>
    </location>
</feature>
<dbReference type="Pfam" id="PF10469">
    <property type="entry name" value="AKAP7_NLS"/>
    <property type="match status" value="1"/>
</dbReference>
<sequence length="739" mass="81806">MAEQPAPEVQSVVHTEEAPATYGVARSGAEAPAPPRSRSRRRDGCRRGHRGPGAPGAHARGYWLPRSQRARPTHFVAIQLKSREIQRCVEQLQQWFVAQNKLFERCLVPIRRMHTALLLTSFEDSRLHEARQAYAEAAKSIREFLGGEALQLKVEGVGCFGGRVVFARVRTEPPELLEAMHHLLSRTFLRHGFPVLDDTGQAWLRPGEEPRQFRGHSSFLKVSKAISHSRSKEERESFKALHVSDEDLAPFRSTHLGSQLCSDIELLAMLGSAQDGYYPRLRVEKLPGEVLPEMEVVGDDDPRAALESAWSGEPQDSMSPEDSPPEESRQASPATSRTARRNTTLALEVWQVVAQVQVLTIEDLLMLAAVAQDGLQVVQAVVCKVKVMLFSEAGRSSLCFEGSCLDWDRVRTVPSAKALQIRDVEEFLAQPASEQLAADVGFVENSQQLIFGKTLEGLQSGLREALPFAFGKVEIHVGAVRNISIPIPAVLETICAAQPEIIGLEGLGLGDLPSWVQSLQKLNSARVLVHAWTNRDVDSATHFQPLLEALSSSSELKGLDFQNLACTFHDFPAERLPRGCIAFGTIVLQKDMKGLSARGSMDFHDFVGLFPRFPPQVSIVRASLGTKGHWSVSAQAMAEVFRAKFPGLQVLQLELSLQHSKDSNDVPFIDLSRALIQLGVKVEVTKIRCRAAQYEFLRAAMKYGGALVNEEEDEGDETVYPFSHPRFDWSKVDGSAERK</sequence>
<dbReference type="PANTHER" id="PTHR15934">
    <property type="entry name" value="RNA 2',3'-CYCLIC PHOSPHODIESTERASE"/>
    <property type="match status" value="1"/>
</dbReference>
<feature type="region of interest" description="Disordered" evidence="1">
    <location>
        <begin position="309"/>
        <end position="339"/>
    </location>
</feature>
<organism evidence="3 4">
    <name type="scientific">Durusdinium trenchii</name>
    <dbReference type="NCBI Taxonomy" id="1381693"/>
    <lineage>
        <taxon>Eukaryota</taxon>
        <taxon>Sar</taxon>
        <taxon>Alveolata</taxon>
        <taxon>Dinophyceae</taxon>
        <taxon>Suessiales</taxon>
        <taxon>Symbiodiniaceae</taxon>
        <taxon>Durusdinium</taxon>
    </lineage>
</organism>
<protein>
    <recommendedName>
        <fullName evidence="2">A-kinase anchor protein 7-like phosphoesterase domain-containing protein</fullName>
    </recommendedName>
</protein>
<feature type="compositionally biased region" description="Basic residues" evidence="1">
    <location>
        <begin position="37"/>
        <end position="50"/>
    </location>
</feature>
<name>A0ABP0P1A2_9DINO</name>
<accession>A0ABP0P1A2</accession>
<evidence type="ECO:0000256" key="1">
    <source>
        <dbReference type="SAM" id="MobiDB-lite"/>
    </source>
</evidence>
<dbReference type="Proteomes" id="UP001642484">
    <property type="component" value="Unassembled WGS sequence"/>
</dbReference>
<dbReference type="InterPro" id="IPR019510">
    <property type="entry name" value="AKAP7-like_phosphoesterase"/>
</dbReference>
<evidence type="ECO:0000313" key="3">
    <source>
        <dbReference type="EMBL" id="CAK9069569.1"/>
    </source>
</evidence>
<dbReference type="InterPro" id="IPR052641">
    <property type="entry name" value="AKAP7_isoform_gamma"/>
</dbReference>
<evidence type="ECO:0000313" key="4">
    <source>
        <dbReference type="Proteomes" id="UP001642484"/>
    </source>
</evidence>
<proteinExistence type="predicted"/>
<comment type="caution">
    <text evidence="3">The sequence shown here is derived from an EMBL/GenBank/DDBJ whole genome shotgun (WGS) entry which is preliminary data.</text>
</comment>
<dbReference type="PANTHER" id="PTHR15934:SF2">
    <property type="entry name" value="A-KINASE ANCHOR PROTEIN 7-LIKE PHOSPHOESTERASE DOMAIN-CONTAINING PROTEIN"/>
    <property type="match status" value="1"/>
</dbReference>
<feature type="domain" description="A-kinase anchor protein 7-like phosphoesterase" evidence="2">
    <location>
        <begin position="72"/>
        <end position="279"/>
    </location>
</feature>
<dbReference type="EMBL" id="CAXAMN010022461">
    <property type="protein sequence ID" value="CAK9069569.1"/>
    <property type="molecule type" value="Genomic_DNA"/>
</dbReference>
<gene>
    <name evidence="3" type="ORF">CCMP2556_LOCUS34218</name>
</gene>
<feature type="compositionally biased region" description="Polar residues" evidence="1">
    <location>
        <begin position="330"/>
        <end position="339"/>
    </location>
</feature>
<evidence type="ECO:0000259" key="2">
    <source>
        <dbReference type="Pfam" id="PF10469"/>
    </source>
</evidence>